<dbReference type="GeneID" id="39872623"/>
<dbReference type="Proteomes" id="UP000236319">
    <property type="component" value="Unassembled WGS sequence"/>
</dbReference>
<dbReference type="RefSeq" id="XP_028865096.1">
    <property type="nucleotide sequence ID" value="XM_029009263.1"/>
</dbReference>
<organism evidence="1 2">
    <name type="scientific">Babesia ovata</name>
    <dbReference type="NCBI Taxonomy" id="189622"/>
    <lineage>
        <taxon>Eukaryota</taxon>
        <taxon>Sar</taxon>
        <taxon>Alveolata</taxon>
        <taxon>Apicomplexa</taxon>
        <taxon>Aconoidasida</taxon>
        <taxon>Piroplasmida</taxon>
        <taxon>Babesiidae</taxon>
        <taxon>Babesia</taxon>
    </lineage>
</organism>
<name>A0A2H6K782_9APIC</name>
<dbReference type="EMBL" id="BDSA01000001">
    <property type="protein sequence ID" value="GBE58853.1"/>
    <property type="molecule type" value="Genomic_DNA"/>
</dbReference>
<dbReference type="AlphaFoldDB" id="A0A2H6K782"/>
<keyword evidence="2" id="KW-1185">Reference proteome</keyword>
<protein>
    <submittedName>
        <fullName evidence="1">Uncharacterized protein</fullName>
    </submittedName>
</protein>
<sequence>MVYNSLTEAPHNLKEGIDWLLALGGTDAEKNLAAMADALHKFLSDKPVGKMELTALEKVKRLSKDFLGQKELRRHPFVKELLRRFDEPMNKTDAMELNHLYSVNRSDYVNVVEAEGIEPEDIARSIGEVLHATKNLLDDIKNPDQYKSAYSSDATWDASCSEDPEACAVVLVGIAPMLEAGLRSLRYVSRAAGGYLSNNNKKQRLEKLMKALGYDEPECRPDVSATSIFKASKNVSFRMLGTLYDLAGFWAFY</sequence>
<accession>A0A2H6K782</accession>
<evidence type="ECO:0000313" key="1">
    <source>
        <dbReference type="EMBL" id="GBE58853.1"/>
    </source>
</evidence>
<gene>
    <name evidence="1" type="ORF">BOVATA_003460</name>
</gene>
<evidence type="ECO:0000313" key="2">
    <source>
        <dbReference type="Proteomes" id="UP000236319"/>
    </source>
</evidence>
<reference evidence="1 2" key="1">
    <citation type="journal article" date="2017" name="BMC Genomics">
        <title>Whole-genome assembly of Babesia ovata and comparative genomics between closely related pathogens.</title>
        <authorList>
            <person name="Yamagishi J."/>
            <person name="Asada M."/>
            <person name="Hakimi H."/>
            <person name="Tanaka T.Q."/>
            <person name="Sugimoto C."/>
            <person name="Kawazu S."/>
        </authorList>
    </citation>
    <scope>NUCLEOTIDE SEQUENCE [LARGE SCALE GENOMIC DNA]</scope>
    <source>
        <strain evidence="1 2">Miyake</strain>
    </source>
</reference>
<comment type="caution">
    <text evidence="1">The sequence shown here is derived from an EMBL/GenBank/DDBJ whole genome shotgun (WGS) entry which is preliminary data.</text>
</comment>
<dbReference type="VEuPathDB" id="PiroplasmaDB:BOVATA_003460"/>
<proteinExistence type="predicted"/>